<dbReference type="EMBL" id="JARFPL010000005">
    <property type="protein sequence ID" value="MDF0592417.1"/>
    <property type="molecule type" value="Genomic_DNA"/>
</dbReference>
<proteinExistence type="predicted"/>
<feature type="transmembrane region" description="Helical" evidence="1">
    <location>
        <begin position="35"/>
        <end position="53"/>
    </location>
</feature>
<keyword evidence="1" id="KW-1133">Transmembrane helix</keyword>
<sequence>MNSKDIALTGLLIALAWSVHYLMRFSGSITGDLQFGISISFYCLIVLLIRMSLSQASIVGLATGLALATATAAPFPLANVPAHMAGIVSCKIAADRLRGEDGSLRPGAVSAAVVIATASSFLAFVLASYYGILSFPELARGGAGIVEAIADGRIGLVGFVAPSFMKVGVPTILSNALLAPILYAGAAGIRSRWRP</sequence>
<evidence type="ECO:0000313" key="2">
    <source>
        <dbReference type="EMBL" id="MDF0592417.1"/>
    </source>
</evidence>
<feature type="transmembrane region" description="Helical" evidence="1">
    <location>
        <begin position="6"/>
        <end position="23"/>
    </location>
</feature>
<keyword evidence="1" id="KW-0472">Membrane</keyword>
<name>A0ABT5XCJ9_9EURY</name>
<feature type="transmembrane region" description="Helical" evidence="1">
    <location>
        <begin position="172"/>
        <end position="189"/>
    </location>
</feature>
<dbReference type="RefSeq" id="WP_316968128.1">
    <property type="nucleotide sequence ID" value="NZ_JARFPL010000005.1"/>
</dbReference>
<evidence type="ECO:0000313" key="3">
    <source>
        <dbReference type="Proteomes" id="UP001215956"/>
    </source>
</evidence>
<keyword evidence="1" id="KW-0812">Transmembrane</keyword>
<comment type="caution">
    <text evidence="2">The sequence shown here is derived from an EMBL/GenBank/DDBJ whole genome shotgun (WGS) entry which is preliminary data.</text>
</comment>
<evidence type="ECO:0000256" key="1">
    <source>
        <dbReference type="SAM" id="Phobius"/>
    </source>
</evidence>
<feature type="transmembrane region" description="Helical" evidence="1">
    <location>
        <begin position="65"/>
        <end position="88"/>
    </location>
</feature>
<protein>
    <submittedName>
        <fullName evidence="2">Uncharacterized protein</fullName>
    </submittedName>
</protein>
<keyword evidence="3" id="KW-1185">Reference proteome</keyword>
<dbReference type="Proteomes" id="UP001215956">
    <property type="component" value="Unassembled WGS sequence"/>
</dbReference>
<accession>A0ABT5XCJ9</accession>
<reference evidence="2 3" key="1">
    <citation type="submission" date="2023-03" db="EMBL/GenBank/DDBJ databases">
        <title>Whole genome sequencing of Methanotrichaceae archaeon M04Ac.</title>
        <authorList>
            <person name="Khomyakova M.A."/>
            <person name="Merkel A.Y."/>
            <person name="Slobodkin A.I."/>
        </authorList>
    </citation>
    <scope>NUCLEOTIDE SEQUENCE [LARGE SCALE GENOMIC DNA]</scope>
    <source>
        <strain evidence="2 3">M04Ac</strain>
    </source>
</reference>
<feature type="transmembrane region" description="Helical" evidence="1">
    <location>
        <begin position="109"/>
        <end position="132"/>
    </location>
</feature>
<gene>
    <name evidence="2" type="ORF">P0O24_02325</name>
</gene>
<organism evidence="2 3">
    <name type="scientific">Candidatus Methanocrinis alkalitolerans</name>
    <dbReference type="NCBI Taxonomy" id="3033395"/>
    <lineage>
        <taxon>Archaea</taxon>
        <taxon>Methanobacteriati</taxon>
        <taxon>Methanobacteriota</taxon>
        <taxon>Stenosarchaea group</taxon>
        <taxon>Methanomicrobia</taxon>
        <taxon>Methanotrichales</taxon>
        <taxon>Methanotrichaceae</taxon>
        <taxon>Methanocrinis</taxon>
    </lineage>
</organism>